<accession>A0A427AZY7</accession>
<feature type="region of interest" description="Disordered" evidence="1">
    <location>
        <begin position="83"/>
        <end position="112"/>
    </location>
</feature>
<evidence type="ECO:0000313" key="2">
    <source>
        <dbReference type="EMBL" id="RRT81833.1"/>
    </source>
</evidence>
<gene>
    <name evidence="2" type="ORF">B296_00019230</name>
</gene>
<dbReference type="AlphaFoldDB" id="A0A427AZY7"/>
<dbReference type="Proteomes" id="UP000287651">
    <property type="component" value="Unassembled WGS sequence"/>
</dbReference>
<reference evidence="2 3" key="1">
    <citation type="journal article" date="2014" name="Agronomy (Basel)">
        <title>A Draft Genome Sequence for Ensete ventricosum, the Drought-Tolerant Tree Against Hunger.</title>
        <authorList>
            <person name="Harrison J."/>
            <person name="Moore K.A."/>
            <person name="Paszkiewicz K."/>
            <person name="Jones T."/>
            <person name="Grant M."/>
            <person name="Ambacheew D."/>
            <person name="Muzemil S."/>
            <person name="Studholme D.J."/>
        </authorList>
    </citation>
    <scope>NUCLEOTIDE SEQUENCE [LARGE SCALE GENOMIC DNA]</scope>
</reference>
<sequence>MLFLLRSGTRDTRMHARWSPSAIPTNDEGRTKHEPAPNPSPLELLNRILTHDEVGKGGSISIHALISSGPLLCIHPSKEPRGLVRCGKGESGISENRGEARTDSRHPVVSVR</sequence>
<feature type="compositionally biased region" description="Basic and acidic residues" evidence="1">
    <location>
        <begin position="96"/>
        <end position="106"/>
    </location>
</feature>
<proteinExistence type="predicted"/>
<feature type="region of interest" description="Disordered" evidence="1">
    <location>
        <begin position="1"/>
        <end position="41"/>
    </location>
</feature>
<name>A0A427AZY7_ENSVE</name>
<comment type="caution">
    <text evidence="2">The sequence shown here is derived from an EMBL/GenBank/DDBJ whole genome shotgun (WGS) entry which is preliminary data.</text>
</comment>
<evidence type="ECO:0000313" key="3">
    <source>
        <dbReference type="Proteomes" id="UP000287651"/>
    </source>
</evidence>
<protein>
    <submittedName>
        <fullName evidence="2">Uncharacterized protein</fullName>
    </submittedName>
</protein>
<dbReference type="EMBL" id="AMZH03000815">
    <property type="protein sequence ID" value="RRT81833.1"/>
    <property type="molecule type" value="Genomic_DNA"/>
</dbReference>
<organism evidence="2 3">
    <name type="scientific">Ensete ventricosum</name>
    <name type="common">Abyssinian banana</name>
    <name type="synonym">Musa ensete</name>
    <dbReference type="NCBI Taxonomy" id="4639"/>
    <lineage>
        <taxon>Eukaryota</taxon>
        <taxon>Viridiplantae</taxon>
        <taxon>Streptophyta</taxon>
        <taxon>Embryophyta</taxon>
        <taxon>Tracheophyta</taxon>
        <taxon>Spermatophyta</taxon>
        <taxon>Magnoliopsida</taxon>
        <taxon>Liliopsida</taxon>
        <taxon>Zingiberales</taxon>
        <taxon>Musaceae</taxon>
        <taxon>Ensete</taxon>
    </lineage>
</organism>
<evidence type="ECO:0000256" key="1">
    <source>
        <dbReference type="SAM" id="MobiDB-lite"/>
    </source>
</evidence>